<dbReference type="AlphaFoldDB" id="A0A2P5F3Q3"/>
<organism evidence="1 2">
    <name type="scientific">Trema orientale</name>
    <name type="common">Charcoal tree</name>
    <name type="synonym">Celtis orientalis</name>
    <dbReference type="NCBI Taxonomy" id="63057"/>
    <lineage>
        <taxon>Eukaryota</taxon>
        <taxon>Viridiplantae</taxon>
        <taxon>Streptophyta</taxon>
        <taxon>Embryophyta</taxon>
        <taxon>Tracheophyta</taxon>
        <taxon>Spermatophyta</taxon>
        <taxon>Magnoliopsida</taxon>
        <taxon>eudicotyledons</taxon>
        <taxon>Gunneridae</taxon>
        <taxon>Pentapetalae</taxon>
        <taxon>rosids</taxon>
        <taxon>fabids</taxon>
        <taxon>Rosales</taxon>
        <taxon>Cannabaceae</taxon>
        <taxon>Trema</taxon>
    </lineage>
</organism>
<name>A0A2P5F3Q3_TREOI</name>
<dbReference type="InParanoid" id="A0A2P5F3Q3"/>
<protein>
    <submittedName>
        <fullName evidence="1">Uncharacterized protein</fullName>
    </submittedName>
</protein>
<evidence type="ECO:0000313" key="1">
    <source>
        <dbReference type="EMBL" id="PON92369.1"/>
    </source>
</evidence>
<dbReference type="EMBL" id="JXTC01000066">
    <property type="protein sequence ID" value="PON92369.1"/>
    <property type="molecule type" value="Genomic_DNA"/>
</dbReference>
<dbReference type="Proteomes" id="UP000237000">
    <property type="component" value="Unassembled WGS sequence"/>
</dbReference>
<sequence length="79" mass="8893">MGPGLVGHRGDRPSSALGVWQGRTRVYLERARPGWPAGRCNRPLASPLGLAYFDSFTFIPTPMYCSTWKIAGLFFRQEY</sequence>
<proteinExistence type="predicted"/>
<comment type="caution">
    <text evidence="1">The sequence shown here is derived from an EMBL/GenBank/DDBJ whole genome shotgun (WGS) entry which is preliminary data.</text>
</comment>
<accession>A0A2P5F3Q3</accession>
<evidence type="ECO:0000313" key="2">
    <source>
        <dbReference type="Proteomes" id="UP000237000"/>
    </source>
</evidence>
<keyword evidence="2" id="KW-1185">Reference proteome</keyword>
<gene>
    <name evidence="1" type="ORF">TorRG33x02_118740</name>
</gene>
<reference evidence="2" key="1">
    <citation type="submission" date="2016-06" db="EMBL/GenBank/DDBJ databases">
        <title>Parallel loss of symbiosis genes in relatives of nitrogen-fixing non-legume Parasponia.</title>
        <authorList>
            <person name="Van Velzen R."/>
            <person name="Holmer R."/>
            <person name="Bu F."/>
            <person name="Rutten L."/>
            <person name="Van Zeijl A."/>
            <person name="Liu W."/>
            <person name="Santuari L."/>
            <person name="Cao Q."/>
            <person name="Sharma T."/>
            <person name="Shen D."/>
            <person name="Roswanjaya Y."/>
            <person name="Wardhani T."/>
            <person name="Kalhor M.S."/>
            <person name="Jansen J."/>
            <person name="Van den Hoogen J."/>
            <person name="Gungor B."/>
            <person name="Hartog M."/>
            <person name="Hontelez J."/>
            <person name="Verver J."/>
            <person name="Yang W.-C."/>
            <person name="Schijlen E."/>
            <person name="Repin R."/>
            <person name="Schilthuizen M."/>
            <person name="Schranz E."/>
            <person name="Heidstra R."/>
            <person name="Miyata K."/>
            <person name="Fedorova E."/>
            <person name="Kohlen W."/>
            <person name="Bisseling T."/>
            <person name="Smit S."/>
            <person name="Geurts R."/>
        </authorList>
    </citation>
    <scope>NUCLEOTIDE SEQUENCE [LARGE SCALE GENOMIC DNA]</scope>
    <source>
        <strain evidence="2">cv. RG33-2</strain>
    </source>
</reference>